<dbReference type="AlphaFoldDB" id="A0A835Y6W5"/>
<protein>
    <recommendedName>
        <fullName evidence="2">BACK domain-containing protein</fullName>
    </recommendedName>
</protein>
<evidence type="ECO:0000256" key="1">
    <source>
        <dbReference type="SAM" id="MobiDB-lite"/>
    </source>
</evidence>
<dbReference type="Pfam" id="PF07707">
    <property type="entry name" value="BACK"/>
    <property type="match status" value="1"/>
</dbReference>
<proteinExistence type="predicted"/>
<accession>A0A835Y6W5</accession>
<feature type="domain" description="BACK" evidence="2">
    <location>
        <begin position="233"/>
        <end position="301"/>
    </location>
</feature>
<organism evidence="3 4">
    <name type="scientific">Edaphochlamys debaryana</name>
    <dbReference type="NCBI Taxonomy" id="47281"/>
    <lineage>
        <taxon>Eukaryota</taxon>
        <taxon>Viridiplantae</taxon>
        <taxon>Chlorophyta</taxon>
        <taxon>core chlorophytes</taxon>
        <taxon>Chlorophyceae</taxon>
        <taxon>CS clade</taxon>
        <taxon>Chlamydomonadales</taxon>
        <taxon>Chlamydomonadales incertae sedis</taxon>
        <taxon>Edaphochlamys</taxon>
    </lineage>
</organism>
<name>A0A835Y6W5_9CHLO</name>
<dbReference type="Gene3D" id="1.25.40.420">
    <property type="match status" value="1"/>
</dbReference>
<feature type="region of interest" description="Disordered" evidence="1">
    <location>
        <begin position="35"/>
        <end position="54"/>
    </location>
</feature>
<dbReference type="PANTHER" id="PTHR24410:SF23">
    <property type="entry name" value="BTB DOMAIN-CONTAINING PROTEIN-RELATED"/>
    <property type="match status" value="1"/>
</dbReference>
<dbReference type="OrthoDB" id="538655at2759"/>
<evidence type="ECO:0000313" key="3">
    <source>
        <dbReference type="EMBL" id="KAG2497340.1"/>
    </source>
</evidence>
<dbReference type="SUPFAM" id="SSF54695">
    <property type="entry name" value="POZ domain"/>
    <property type="match status" value="1"/>
</dbReference>
<reference evidence="3" key="1">
    <citation type="journal article" date="2020" name="bioRxiv">
        <title>Comparative genomics of Chlamydomonas.</title>
        <authorList>
            <person name="Craig R.J."/>
            <person name="Hasan A.R."/>
            <person name="Ness R.W."/>
            <person name="Keightley P.D."/>
        </authorList>
    </citation>
    <scope>NUCLEOTIDE SEQUENCE</scope>
    <source>
        <strain evidence="3">CCAP 11/70</strain>
    </source>
</reference>
<dbReference type="InterPro" id="IPR011705">
    <property type="entry name" value="BACK"/>
</dbReference>
<evidence type="ECO:0000259" key="2">
    <source>
        <dbReference type="Pfam" id="PF07707"/>
    </source>
</evidence>
<dbReference type="InterPro" id="IPR051481">
    <property type="entry name" value="BTB-POZ/Galectin-3-binding"/>
</dbReference>
<dbReference type="Proteomes" id="UP000612055">
    <property type="component" value="Unassembled WGS sequence"/>
</dbReference>
<dbReference type="Gene3D" id="3.30.710.10">
    <property type="entry name" value="Potassium Channel Kv1.1, Chain A"/>
    <property type="match status" value="1"/>
</dbReference>
<dbReference type="EMBL" id="JAEHOE010000014">
    <property type="protein sequence ID" value="KAG2497340.1"/>
    <property type="molecule type" value="Genomic_DNA"/>
</dbReference>
<gene>
    <name evidence="3" type="ORF">HYH03_004501</name>
</gene>
<sequence length="541" mass="58377">MSSAVRKYHASLFGNEERSDCIIKFTLSRDEADRPSKRRKLGADAEQSDGGAVGQRLPGHTILLCPGSSFFNSQAERWASDQPAGARLELRVPLGSVDDLPFTQAAIRFIYTDKLDVSGAADLLNVRRLASFLGVEGCVEACGAALLDLARAPSAQPLAGVADLYRCRHLLPGPDEDPGAAALLDELYKACRDQLATNAYTPERQGCGQAKLGELLAWAFRDAPTALNDSTAKAQALSLSASALEALLSSDAFATDDEASVLLLLAEWLAAKPSTTTEVRTKLCHQIRLCQLSSAYLHAVMPAIAKTWFPLSKRELSLVHQCASLPSGGTLRERFLELVDETRTSPLPPAWFSAPARPKARSDVGRPNDWTISREALVQVLARATVHESLVPGTFTHGPRALVANGFHWHPVVSIARDSEAAGLYLDCHIPPALRVEPYAVEGFASPGLCRLVVFEWEAAGRPTEAFVYVAGTRGKVGIGIGERWGYPDGLPLAPLQTAEGRAGATRAAAASSVEQWERYLHKGQLHGCLTWMAEEEDEEP</sequence>
<dbReference type="InterPro" id="IPR011333">
    <property type="entry name" value="SKP1/BTB/POZ_sf"/>
</dbReference>
<evidence type="ECO:0000313" key="4">
    <source>
        <dbReference type="Proteomes" id="UP000612055"/>
    </source>
</evidence>
<comment type="caution">
    <text evidence="3">The sequence shown here is derived from an EMBL/GenBank/DDBJ whole genome shotgun (WGS) entry which is preliminary data.</text>
</comment>
<dbReference type="CDD" id="cd18186">
    <property type="entry name" value="BTB_POZ_ZBTB_KLHL-like"/>
    <property type="match status" value="1"/>
</dbReference>
<dbReference type="PANTHER" id="PTHR24410">
    <property type="entry name" value="HL07962P-RELATED"/>
    <property type="match status" value="1"/>
</dbReference>
<keyword evidence="4" id="KW-1185">Reference proteome</keyword>